<proteinExistence type="predicted"/>
<dbReference type="GO" id="GO:0016020">
    <property type="term" value="C:membrane"/>
    <property type="evidence" value="ECO:0007669"/>
    <property type="project" value="UniProtKB-SubCell"/>
</dbReference>
<feature type="domain" description="EGF-like" evidence="20">
    <location>
        <begin position="1675"/>
        <end position="1716"/>
    </location>
</feature>
<dbReference type="PROSITE" id="PS50856">
    <property type="entry name" value="AMOP"/>
    <property type="match status" value="1"/>
</dbReference>
<keyword evidence="6 17" id="KW-0812">Transmembrane</keyword>
<dbReference type="CDD" id="cd00054">
    <property type="entry name" value="EGF_CA"/>
    <property type="match status" value="13"/>
</dbReference>
<dbReference type="GO" id="GO:0006897">
    <property type="term" value="P:endocytosis"/>
    <property type="evidence" value="ECO:0007669"/>
    <property type="project" value="UniProtKB-KW"/>
</dbReference>
<evidence type="ECO:0000256" key="6">
    <source>
        <dbReference type="ARBA" id="ARBA00022692"/>
    </source>
</evidence>
<evidence type="ECO:0000256" key="18">
    <source>
        <dbReference type="SAM" id="SignalP"/>
    </source>
</evidence>
<dbReference type="Pfam" id="PF01390">
    <property type="entry name" value="SEA"/>
    <property type="match status" value="1"/>
</dbReference>
<reference evidence="23 24" key="1">
    <citation type="submission" date="2022-05" db="EMBL/GenBank/DDBJ databases">
        <authorList>
            <consortium name="Genoscope - CEA"/>
            <person name="William W."/>
        </authorList>
    </citation>
    <scope>NUCLEOTIDE SEQUENCE [LARGE SCALE GENOMIC DNA]</scope>
</reference>
<dbReference type="GO" id="GO:0007160">
    <property type="term" value="P:cell-matrix adhesion"/>
    <property type="evidence" value="ECO:0007669"/>
    <property type="project" value="InterPro"/>
</dbReference>
<evidence type="ECO:0000256" key="10">
    <source>
        <dbReference type="ARBA" id="ARBA00022989"/>
    </source>
</evidence>
<evidence type="ECO:0000256" key="14">
    <source>
        <dbReference type="ARBA" id="ARBA00023180"/>
    </source>
</evidence>
<dbReference type="PROSITE" id="PS01186">
    <property type="entry name" value="EGF_2"/>
    <property type="match status" value="9"/>
</dbReference>
<dbReference type="InterPro" id="IPR009030">
    <property type="entry name" value="Growth_fac_rcpt_cys_sf"/>
</dbReference>
<keyword evidence="7 18" id="KW-0732">Signal</keyword>
<feature type="compositionally biased region" description="Polar residues" evidence="16">
    <location>
        <begin position="2246"/>
        <end position="2264"/>
    </location>
</feature>
<feature type="domain" description="EGF-like" evidence="20">
    <location>
        <begin position="1761"/>
        <end position="1801"/>
    </location>
</feature>
<dbReference type="EMBL" id="CALNXJ010000022">
    <property type="protein sequence ID" value="CAH3127153.1"/>
    <property type="molecule type" value="Genomic_DNA"/>
</dbReference>
<dbReference type="Gene3D" id="2.60.40.10">
    <property type="entry name" value="Immunoglobulins"/>
    <property type="match status" value="1"/>
</dbReference>
<dbReference type="InterPro" id="IPR015919">
    <property type="entry name" value="Cadherin-like_sf"/>
</dbReference>
<feature type="domain" description="EGF-like" evidence="20">
    <location>
        <begin position="715"/>
        <end position="756"/>
    </location>
</feature>
<feature type="disulfide bond" evidence="15">
    <location>
        <begin position="1806"/>
        <end position="1816"/>
    </location>
</feature>
<feature type="domain" description="EGF-like" evidence="20">
    <location>
        <begin position="1802"/>
        <end position="1841"/>
    </location>
</feature>
<dbReference type="InterPro" id="IPR000082">
    <property type="entry name" value="SEA_dom"/>
</dbReference>
<dbReference type="PROSITE" id="PS51233">
    <property type="entry name" value="VWFD"/>
    <property type="match status" value="1"/>
</dbReference>
<keyword evidence="10 17" id="KW-1133">Transmembrane helix</keyword>
<dbReference type="SMART" id="SM00179">
    <property type="entry name" value="EGF_CA"/>
    <property type="match status" value="14"/>
</dbReference>
<feature type="domain" description="VWFD" evidence="22">
    <location>
        <begin position="1226"/>
        <end position="1436"/>
    </location>
</feature>
<evidence type="ECO:0000256" key="5">
    <source>
        <dbReference type="ARBA" id="ARBA00022583"/>
    </source>
</evidence>
<evidence type="ECO:0000313" key="24">
    <source>
        <dbReference type="Proteomes" id="UP001159428"/>
    </source>
</evidence>
<feature type="domain" description="SEA" evidence="19">
    <location>
        <begin position="2008"/>
        <end position="2125"/>
    </location>
</feature>
<dbReference type="SUPFAM" id="SSF57184">
    <property type="entry name" value="Growth factor receptor domain"/>
    <property type="match status" value="4"/>
</dbReference>
<dbReference type="InterPro" id="IPR000152">
    <property type="entry name" value="EGF-type_Asp/Asn_hydroxyl_site"/>
</dbReference>
<evidence type="ECO:0000256" key="12">
    <source>
        <dbReference type="ARBA" id="ARBA00023157"/>
    </source>
</evidence>
<evidence type="ECO:0000259" key="22">
    <source>
        <dbReference type="PROSITE" id="PS51233"/>
    </source>
</evidence>
<sequence>MGGVPNTSGLIAKGILWFLLFFLGYMEVKATEYIAPSLECRMSFNLTELENKKVYEYHSYTNSSKPGTILALLSKRANSSSKEEIASMYNISTGCLAYLEFTLPEVALFLLNTSQFKDITFEDVVQGVFVFEVETVLRRIFTWQKAFNTFGVKGNETLEELASIREVSLDTTPILKLFLLFVNNDNVLQISLSAFEFLNRTAEELGTILAVPDADEVKHYSFLRLIKIAVLGQDYVSGLQMRIHMVGHSLDVWVSKIKDDLDNMTTVLDLVRSKIPMNLHYLTAFLIDVTPRDLDLLKLTLQEFAELLNKTVMKFYDYKLYPQLVTFIVKTRKNVFELNREAMEEAKREVRKIMMSYNVTAEVLIEFFNLTEIIFHDLSPLRIEVLCARYTLVRYANNLNMTLGEVADKLNKTEAELSYNLTVQEFHVVIRKLLIIRTFEAMSQMLGVSQHFLVNSLDIQVPISYLSMCQLDSFLTKTRQSVLDLNEVLSNKTLAFVCQINAVHVTTVYKFTIERFIIEILHLDIRYFFALNGLTYSSDNLEIVRKYHFFELEHLFQLRGDDPMYSFVIFRHSLVWIIKHIIYLKKTDINECRQNSDRCPSHSLCVNLPGTYECHCPKNGYRGRYCADIDECKEGCFTCPDNAECKNLLGSYECRCAKGFRHNADNNTCDDFDECEKFYDNSCLYNAECINTPGSYYCRCPDGYKYDDRKKRCKDINECEEDRHVCHRIDKNAECENKFPGFECNCRPGFEAVYNNSVDPKVLFNCTDIDECARGNAICPLNSECINTIGGANCRCFPGFEKRNGRCRAKRFIIVILIWVQPIRYRRVPTHIEVASGFPFFGELYKNIYIYHNGLISIGKRYYRSEPKRLTSLKKNVIAVFWANTDIVTLTTSITYQVVDRSTSEFREQLDNTSALLKNCSGLTEFNATWMLVVTWERVSPFARFRIFSFLFNPYTDEESSYQAVLITNGTSSYVIYSYEDGGMNWDRRLRRKCAVGYATKDKKYSFEDEDSFGENIFQIDSKEFDVDGIKTRGTFCKSLNAPDEPIELTNEQKCMNWYNEEPDPEDWLEELTDCPATFRSARQDNRYRRMSSSAGSRGARIDCYELRFPTSVFGASHQCCYLARGERGRRSGRGAFVSKPPQAGRAYRYHFRNRAMRQKGDIEPFEVCCGEGESLCNLFYEKRPLTTAASAPEFPQPCSCSRLAGGCRRRPCRPRRPRIPWLRITIVSFWGDPHLLTLDGFQYTFNGLGDYVLVRTRDRSLHLHARTKRPTTTEGGLSNATVISALAFKTRDSDKGQIVFDDSVPGNLSFTITGMDGSCENFTISDFDEGKDFTGMSIERSTINNKTAIISFPSGLSIEVSPGLELLQLSVKAPSDMMNKTEGLLGNFNGDKTDELIYPNGTMIPSNSTEQEIFSLGQQWVVPHDERLFVSSNCTLQNVSFDDMFVPAFLNLSAVTNEIRAICGDNRECIFDVMQTGNKELGQETKGFEEEAEAAKAELENTPPNITGPVEISVTVNQMTKFNLSVFDTDNDDVTLEAEELPEGASFTFNASENVGHFVWTPVNASNITLEFVATDSKNDTSVHPVVINMCRCENNGTCDFTEFVGDDNGAFRIVGCNCSDEFEGDFCEMEVLDACADDPCADNVTCNTTRNPFGFKCGPCPPGLTGDGENCFEFDECANESLSQCNQTCVNTFGSFRCECKQGYTSREEGRICEDIDECQDAGNLNNCSENALCTNLPGAYNCTCHPGFEGDPMKNCTDIDECTNGVAQCSHICHNKPGSFECSCLDGFKLAADNQTCDDINECEGSHNCEHMCDNRIGSYICKCPPGFELNADNVTCKVAEASACDATNGGCSDTCVNRTGEITCFCNAGYNLTADGKTCEDINECMMGNHGCSVKCLNTNGSFTCGCYPGYALAGDMKSCRDVNECDTPSLNNCGQVCENSNGSFTCSCDDGFTLESDNKTCSDVNECTASSTPCNAGVCTNQPGTFQCVCPPPTFYSDGECRDVRVFVFVVTLIRVNTKRVVWQEDLANPETVAFGLLARRVELQIDDYYRRKSRFTKKFVKAKVKRFWKGSVLADVDLTFADDATDITPDALKSDLPTSGEMGNMSYDPSNAAVGDFNECNDKATHNCHIHATCINKPGSFECRCKEKYSGDGVKNCEYSPEPADDPDDNKNKKLGIIFGVIFGVVVLLIIVALFFHLRNKRYEADLEDKNNTSFTTRSVNSGVTFPKNSKEDSKRTGSYELQSRQMNASLSPQSRTSGDYDYPDPQPTGTRESFPYYDNPGLQRDHAQ</sequence>
<evidence type="ECO:0000259" key="19">
    <source>
        <dbReference type="PROSITE" id="PS50024"/>
    </source>
</evidence>
<evidence type="ECO:0000256" key="8">
    <source>
        <dbReference type="ARBA" id="ARBA00022737"/>
    </source>
</evidence>
<dbReference type="SUPFAM" id="SSF82671">
    <property type="entry name" value="SEA domain"/>
    <property type="match status" value="1"/>
</dbReference>
<dbReference type="PROSITE" id="PS50026">
    <property type="entry name" value="EGF_3"/>
    <property type="match status" value="11"/>
</dbReference>
<evidence type="ECO:0000313" key="23">
    <source>
        <dbReference type="EMBL" id="CAH3127153.1"/>
    </source>
</evidence>
<evidence type="ECO:0000256" key="11">
    <source>
        <dbReference type="ARBA" id="ARBA00023136"/>
    </source>
</evidence>
<keyword evidence="5" id="KW-0254">Endocytosis</keyword>
<keyword evidence="12 15" id="KW-1015">Disulfide bond</keyword>
<evidence type="ECO:0000256" key="16">
    <source>
        <dbReference type="SAM" id="MobiDB-lite"/>
    </source>
</evidence>
<feature type="domain" description="EGF-like" evidence="20">
    <location>
        <begin position="2122"/>
        <end position="2164"/>
    </location>
</feature>
<feature type="region of interest" description="Disordered" evidence="16">
    <location>
        <begin position="2219"/>
        <end position="2295"/>
    </location>
</feature>
<dbReference type="PRINTS" id="PR00907">
    <property type="entry name" value="THRMBOMODULN"/>
</dbReference>
<dbReference type="FunFam" id="2.10.25.10:FF:000005">
    <property type="entry name" value="Fibrillin 2"/>
    <property type="match status" value="1"/>
</dbReference>
<dbReference type="Pfam" id="PF07645">
    <property type="entry name" value="EGF_CA"/>
    <property type="match status" value="9"/>
</dbReference>
<feature type="domain" description="EGF-like" evidence="20">
    <location>
        <begin position="671"/>
        <end position="714"/>
    </location>
</feature>
<dbReference type="GO" id="GO:0071944">
    <property type="term" value="C:cell periphery"/>
    <property type="evidence" value="ECO:0007669"/>
    <property type="project" value="UniProtKB-ARBA"/>
</dbReference>
<dbReference type="PROSITE" id="PS00022">
    <property type="entry name" value="EGF_1"/>
    <property type="match status" value="1"/>
</dbReference>
<evidence type="ECO:0000256" key="7">
    <source>
        <dbReference type="ARBA" id="ARBA00022729"/>
    </source>
</evidence>
<dbReference type="FunFam" id="2.10.25.10:FF:000009">
    <property type="entry name" value="Low-density lipoprotein receptor isoform 1"/>
    <property type="match status" value="2"/>
</dbReference>
<feature type="compositionally biased region" description="Polar residues" evidence="16">
    <location>
        <begin position="2219"/>
        <end position="2234"/>
    </location>
</feature>
<evidence type="ECO:0000259" key="20">
    <source>
        <dbReference type="PROSITE" id="PS50026"/>
    </source>
</evidence>
<evidence type="ECO:0000256" key="1">
    <source>
        <dbReference type="ARBA" id="ARBA00004479"/>
    </source>
</evidence>
<feature type="domain" description="AMOP" evidence="21">
    <location>
        <begin position="1047"/>
        <end position="1184"/>
    </location>
</feature>
<dbReference type="InterPro" id="IPR001846">
    <property type="entry name" value="VWF_type-D"/>
</dbReference>
<evidence type="ECO:0000256" key="3">
    <source>
        <dbReference type="ARBA" id="ARBA00022525"/>
    </source>
</evidence>
<keyword evidence="3" id="KW-0964">Secreted</keyword>
<dbReference type="Pfam" id="PF12662">
    <property type="entry name" value="cEGF"/>
    <property type="match status" value="3"/>
</dbReference>
<accession>A0AAU9WV89</accession>
<dbReference type="InterPro" id="IPR000742">
    <property type="entry name" value="EGF"/>
</dbReference>
<feature type="domain" description="EGF-like" evidence="20">
    <location>
        <begin position="1968"/>
        <end position="2007"/>
    </location>
</feature>
<keyword evidence="11 17" id="KW-0472">Membrane</keyword>
<evidence type="ECO:0000256" key="4">
    <source>
        <dbReference type="ARBA" id="ARBA00022536"/>
    </source>
</evidence>
<dbReference type="Proteomes" id="UP001159428">
    <property type="component" value="Unassembled WGS sequence"/>
</dbReference>
<dbReference type="PROSITE" id="PS50024">
    <property type="entry name" value="SEA"/>
    <property type="match status" value="1"/>
</dbReference>
<dbReference type="InterPro" id="IPR013783">
    <property type="entry name" value="Ig-like_fold"/>
</dbReference>
<dbReference type="SMART" id="SM00216">
    <property type="entry name" value="VWD"/>
    <property type="match status" value="1"/>
</dbReference>
<dbReference type="FunFam" id="2.10.25.10:FF:000038">
    <property type="entry name" value="Fibrillin 2"/>
    <property type="match status" value="4"/>
</dbReference>
<evidence type="ECO:0000256" key="15">
    <source>
        <dbReference type="PROSITE-ProRule" id="PRU00076"/>
    </source>
</evidence>
<feature type="signal peptide" evidence="18">
    <location>
        <begin position="1"/>
        <end position="30"/>
    </location>
</feature>
<protein>
    <recommendedName>
        <fullName evidence="25">Fibrillin-1</fullName>
    </recommendedName>
</protein>
<comment type="caution">
    <text evidence="23">The sequence shown here is derived from an EMBL/GenBank/DDBJ whole genome shotgun (WGS) entry which is preliminary data.</text>
</comment>
<evidence type="ECO:0000256" key="2">
    <source>
        <dbReference type="ARBA" id="ARBA00004613"/>
    </source>
</evidence>
<feature type="domain" description="EGF-like" evidence="20">
    <location>
        <begin position="768"/>
        <end position="808"/>
    </location>
</feature>
<evidence type="ECO:0008006" key="25">
    <source>
        <dbReference type="Google" id="ProtNLM"/>
    </source>
</evidence>
<dbReference type="SMART" id="SM00539">
    <property type="entry name" value="NIDO"/>
    <property type="match status" value="1"/>
</dbReference>
<dbReference type="GO" id="GO:0005576">
    <property type="term" value="C:extracellular region"/>
    <property type="evidence" value="ECO:0007669"/>
    <property type="project" value="UniProtKB-SubCell"/>
</dbReference>
<feature type="compositionally biased region" description="Basic and acidic residues" evidence="16">
    <location>
        <begin position="2235"/>
        <end position="2244"/>
    </location>
</feature>
<dbReference type="GO" id="GO:0005509">
    <property type="term" value="F:calcium ion binding"/>
    <property type="evidence" value="ECO:0007669"/>
    <property type="project" value="InterPro"/>
</dbReference>
<keyword evidence="4 15" id="KW-0245">EGF-like domain</keyword>
<keyword evidence="8" id="KW-0677">Repeat</keyword>
<dbReference type="InterPro" id="IPR049883">
    <property type="entry name" value="NOTCH1_EGF-like"/>
</dbReference>
<keyword evidence="9" id="KW-0106">Calcium</keyword>
<dbReference type="InterPro" id="IPR036364">
    <property type="entry name" value="SEA_dom_sf"/>
</dbReference>
<dbReference type="Pfam" id="PF00094">
    <property type="entry name" value="VWD"/>
    <property type="match status" value="1"/>
</dbReference>
<keyword evidence="24" id="KW-1185">Reference proteome</keyword>
<dbReference type="PANTHER" id="PTHR24039">
    <property type="entry name" value="FIBRILLIN-RELATED"/>
    <property type="match status" value="1"/>
</dbReference>
<dbReference type="Pfam" id="PF12947">
    <property type="entry name" value="EGF_3"/>
    <property type="match status" value="1"/>
</dbReference>
<feature type="domain" description="EGF-like" evidence="20">
    <location>
        <begin position="588"/>
        <end position="627"/>
    </location>
</feature>
<comment type="caution">
    <text evidence="15">Lacks conserved residue(s) required for the propagation of feature annotation.</text>
</comment>
<dbReference type="InterPro" id="IPR001881">
    <property type="entry name" value="EGF-like_Ca-bd_dom"/>
</dbReference>
<dbReference type="SUPFAM" id="SSF49313">
    <property type="entry name" value="Cadherin-like"/>
    <property type="match status" value="1"/>
</dbReference>
<feature type="transmembrane region" description="Helical" evidence="17">
    <location>
        <begin position="2181"/>
        <end position="2202"/>
    </location>
</feature>
<dbReference type="SMART" id="SM00723">
    <property type="entry name" value="AMOP"/>
    <property type="match status" value="1"/>
</dbReference>
<dbReference type="InterPro" id="IPR024731">
    <property type="entry name" value="NELL2-like_EGF"/>
</dbReference>
<dbReference type="Gene3D" id="2.10.25.10">
    <property type="entry name" value="Laminin"/>
    <property type="match status" value="15"/>
</dbReference>
<evidence type="ECO:0000256" key="9">
    <source>
        <dbReference type="ARBA" id="ARBA00022837"/>
    </source>
</evidence>
<dbReference type="PROSITE" id="PS00010">
    <property type="entry name" value="ASX_HYDROXYL"/>
    <property type="match status" value="10"/>
</dbReference>
<dbReference type="SUPFAM" id="SSF57196">
    <property type="entry name" value="EGF/Laminin"/>
    <property type="match status" value="2"/>
</dbReference>
<dbReference type="InterPro" id="IPR056619">
    <property type="entry name" value="C8-3_MUC4"/>
</dbReference>
<dbReference type="Pfam" id="PF23263">
    <property type="entry name" value="C8-3_MUC4"/>
    <property type="match status" value="1"/>
</dbReference>
<keyword evidence="14" id="KW-0325">Glycoprotein</keyword>
<feature type="domain" description="EGF-like" evidence="20">
    <location>
        <begin position="1717"/>
        <end position="1760"/>
    </location>
</feature>
<evidence type="ECO:0000259" key="21">
    <source>
        <dbReference type="PROSITE" id="PS50856"/>
    </source>
</evidence>
<organism evidence="23 24">
    <name type="scientific">Pocillopora meandrina</name>
    <dbReference type="NCBI Taxonomy" id="46732"/>
    <lineage>
        <taxon>Eukaryota</taxon>
        <taxon>Metazoa</taxon>
        <taxon>Cnidaria</taxon>
        <taxon>Anthozoa</taxon>
        <taxon>Hexacorallia</taxon>
        <taxon>Scleractinia</taxon>
        <taxon>Astrocoeniina</taxon>
        <taxon>Pocilloporidae</taxon>
        <taxon>Pocillopora</taxon>
    </lineage>
</organism>
<dbReference type="SMART" id="SM00181">
    <property type="entry name" value="EGF"/>
    <property type="match status" value="15"/>
</dbReference>
<comment type="subcellular location">
    <subcellularLocation>
        <location evidence="1">Membrane</location>
        <topology evidence="1">Single-pass type I membrane protein</topology>
    </subcellularLocation>
    <subcellularLocation>
        <location evidence="2">Secreted</location>
    </subcellularLocation>
</comment>
<dbReference type="InterPro" id="IPR026823">
    <property type="entry name" value="cEGF"/>
</dbReference>
<keyword evidence="13" id="KW-0675">Receptor</keyword>
<dbReference type="InterPro" id="IPR003886">
    <property type="entry name" value="NIDO_dom"/>
</dbReference>
<name>A0AAU9WV89_9CNID</name>
<dbReference type="InterPro" id="IPR005533">
    <property type="entry name" value="AMOP_dom"/>
</dbReference>
<dbReference type="Pfam" id="PF06119">
    <property type="entry name" value="NIDO"/>
    <property type="match status" value="1"/>
</dbReference>
<feature type="domain" description="EGF-like" evidence="20">
    <location>
        <begin position="1926"/>
        <end position="1967"/>
    </location>
</feature>
<evidence type="ECO:0000256" key="13">
    <source>
        <dbReference type="ARBA" id="ARBA00023170"/>
    </source>
</evidence>
<gene>
    <name evidence="23" type="ORF">PMEA_00012896</name>
</gene>
<dbReference type="FunFam" id="2.10.25.10:FF:000014">
    <property type="entry name" value="Latent-transforming growth factor beta-binding protein 3"/>
    <property type="match status" value="2"/>
</dbReference>
<feature type="chain" id="PRO_5043605918" description="Fibrillin-1" evidence="18">
    <location>
        <begin position="31"/>
        <end position="2295"/>
    </location>
</feature>
<evidence type="ECO:0000256" key="17">
    <source>
        <dbReference type="SAM" id="Phobius"/>
    </source>
</evidence>
<dbReference type="PROSITE" id="PS01187">
    <property type="entry name" value="EGF_CA"/>
    <property type="match status" value="5"/>
</dbReference>
<dbReference type="InterPro" id="IPR018097">
    <property type="entry name" value="EGF_Ca-bd_CS"/>
</dbReference>